<proteinExistence type="predicted"/>
<feature type="signal peptide" evidence="1">
    <location>
        <begin position="1"/>
        <end position="26"/>
    </location>
</feature>
<dbReference type="InterPro" id="IPR011852">
    <property type="entry name" value="TRAP_TAXI"/>
</dbReference>
<name>A0A932MPA9_UNCTE</name>
<evidence type="ECO:0000313" key="2">
    <source>
        <dbReference type="EMBL" id="MBI3126971.1"/>
    </source>
</evidence>
<dbReference type="NCBIfam" id="TIGR02122">
    <property type="entry name" value="TRAP_TAXI"/>
    <property type="match status" value="1"/>
</dbReference>
<dbReference type="Proteomes" id="UP000782312">
    <property type="component" value="Unassembled WGS sequence"/>
</dbReference>
<reference evidence="2" key="1">
    <citation type="submission" date="2020-07" db="EMBL/GenBank/DDBJ databases">
        <title>Huge and variable diversity of episymbiotic CPR bacteria and DPANN archaea in groundwater ecosystems.</title>
        <authorList>
            <person name="He C.Y."/>
            <person name="Keren R."/>
            <person name="Whittaker M."/>
            <person name="Farag I.F."/>
            <person name="Doudna J."/>
            <person name="Cate J.H.D."/>
            <person name="Banfield J.F."/>
        </authorList>
    </citation>
    <scope>NUCLEOTIDE SEQUENCE</scope>
    <source>
        <strain evidence="2">NC_groundwater_763_Ag_S-0.2um_68_21</strain>
    </source>
</reference>
<keyword evidence="1" id="KW-0732">Signal</keyword>
<comment type="caution">
    <text evidence="2">The sequence shown here is derived from an EMBL/GenBank/DDBJ whole genome shotgun (WGS) entry which is preliminary data.</text>
</comment>
<dbReference type="EMBL" id="JACPUR010000013">
    <property type="protein sequence ID" value="MBI3126971.1"/>
    <property type="molecule type" value="Genomic_DNA"/>
</dbReference>
<gene>
    <name evidence="2" type="ORF">HYZ11_05135</name>
</gene>
<dbReference type="AlphaFoldDB" id="A0A932MPA9"/>
<dbReference type="PANTHER" id="PTHR42941:SF1">
    <property type="entry name" value="SLL1037 PROTEIN"/>
    <property type="match status" value="1"/>
</dbReference>
<sequence length="325" mass="35180">MRMRSLVIFAGSVMFAAGLGAGKASAAEKKIITMGSASVGGSLQLASSAWAAFIMKHNPDLNVNVEATGGNLDNYRLVDSGAADIGFSVTTTLYEGKKGLAWAKGKKMTNTNTCIPWYVGLSDIWSLGGKKITKLSDLNGKVITPGPAAGPANFILRLIVAEFGLRPKRIVNVSWGDALGQMADGLIDVGLISTISPFGALRNQELTHKVNYFYLDRADLERLVKKNPQYSIGTVKKGAYKYLDKDGESLAWLASLICNPKLDADVAYRLVKTTFDKKDELAKTMGEFGRQLSLENVKFANIVPFHPGAARYFKEQNVPLPKPID</sequence>
<protein>
    <submittedName>
        <fullName evidence="2">TAXI family TRAP transporter solute-binding subunit</fullName>
    </submittedName>
</protein>
<organism evidence="2 3">
    <name type="scientific">Tectimicrobiota bacterium</name>
    <dbReference type="NCBI Taxonomy" id="2528274"/>
    <lineage>
        <taxon>Bacteria</taxon>
        <taxon>Pseudomonadati</taxon>
        <taxon>Nitrospinota/Tectimicrobiota group</taxon>
        <taxon>Candidatus Tectimicrobiota</taxon>
    </lineage>
</organism>
<evidence type="ECO:0000256" key="1">
    <source>
        <dbReference type="SAM" id="SignalP"/>
    </source>
</evidence>
<dbReference type="PANTHER" id="PTHR42941">
    <property type="entry name" value="SLL1037 PROTEIN"/>
    <property type="match status" value="1"/>
</dbReference>
<accession>A0A932MPA9</accession>
<dbReference type="SUPFAM" id="SSF53850">
    <property type="entry name" value="Periplasmic binding protein-like II"/>
    <property type="match status" value="1"/>
</dbReference>
<dbReference type="Gene3D" id="3.40.190.10">
    <property type="entry name" value="Periplasmic binding protein-like II"/>
    <property type="match status" value="2"/>
</dbReference>
<feature type="chain" id="PRO_5036886118" evidence="1">
    <location>
        <begin position="27"/>
        <end position="325"/>
    </location>
</feature>
<evidence type="ECO:0000313" key="3">
    <source>
        <dbReference type="Proteomes" id="UP000782312"/>
    </source>
</evidence>
<dbReference type="Pfam" id="PF16868">
    <property type="entry name" value="NMT1_3"/>
    <property type="match status" value="1"/>
</dbReference>